<sequence length="135" mass="15907">MYSIAYISRASEALTDYEIHEMMLSSERRNNLFGIKGMLLFKDGNFLQVLEGTQKQIQELYDKICADSRHSNIYEIFHTELRSPIFKEYNSKFNLITSSFELASLKMFFKRQKRYGAFNTSAEELEPFLGMNWLT</sequence>
<gene>
    <name evidence="2" type="ORF">BST86_01290</name>
</gene>
<proteinExistence type="predicted"/>
<evidence type="ECO:0000259" key="1">
    <source>
        <dbReference type="PROSITE" id="PS50925"/>
    </source>
</evidence>
<dbReference type="Proteomes" id="UP000239532">
    <property type="component" value="Unassembled WGS sequence"/>
</dbReference>
<protein>
    <recommendedName>
        <fullName evidence="1">BLUF domain-containing protein</fullName>
    </recommendedName>
</protein>
<keyword evidence="3" id="KW-1185">Reference proteome</keyword>
<feature type="domain" description="BLUF" evidence="1">
    <location>
        <begin position="1"/>
        <end position="92"/>
    </location>
</feature>
<dbReference type="Pfam" id="PF04940">
    <property type="entry name" value="BLUF"/>
    <property type="match status" value="1"/>
</dbReference>
<dbReference type="SUPFAM" id="SSF54975">
    <property type="entry name" value="Acylphosphatase/BLUF domain-like"/>
    <property type="match status" value="1"/>
</dbReference>
<reference evidence="2 3" key="1">
    <citation type="submission" date="2016-11" db="EMBL/GenBank/DDBJ databases">
        <title>Trade-off between light-utilization and light-protection in marine flavobacteria.</title>
        <authorList>
            <person name="Kumagai Y."/>
        </authorList>
    </citation>
    <scope>NUCLEOTIDE SEQUENCE [LARGE SCALE GENOMIC DNA]</scope>
    <source>
        <strain evidence="2 3">JCM 17109</strain>
    </source>
</reference>
<dbReference type="SMART" id="SM01034">
    <property type="entry name" value="BLUF"/>
    <property type="match status" value="1"/>
</dbReference>
<dbReference type="Gene3D" id="3.30.70.100">
    <property type="match status" value="1"/>
</dbReference>
<dbReference type="GO" id="GO:0071949">
    <property type="term" value="F:FAD binding"/>
    <property type="evidence" value="ECO:0007669"/>
    <property type="project" value="InterPro"/>
</dbReference>
<organism evidence="2 3">
    <name type="scientific">Nonlabens agnitus</name>
    <dbReference type="NCBI Taxonomy" id="870484"/>
    <lineage>
        <taxon>Bacteria</taxon>
        <taxon>Pseudomonadati</taxon>
        <taxon>Bacteroidota</taxon>
        <taxon>Flavobacteriia</taxon>
        <taxon>Flavobacteriales</taxon>
        <taxon>Flavobacteriaceae</taxon>
        <taxon>Nonlabens</taxon>
    </lineage>
</organism>
<dbReference type="OrthoDB" id="1122028at2"/>
<name>A0A2S9WQT2_9FLAO</name>
<dbReference type="GO" id="GO:0009882">
    <property type="term" value="F:blue light photoreceptor activity"/>
    <property type="evidence" value="ECO:0007669"/>
    <property type="project" value="InterPro"/>
</dbReference>
<accession>A0A2S9WQT2</accession>
<dbReference type="RefSeq" id="WP_105981685.1">
    <property type="nucleotide sequence ID" value="NZ_MQUC01000003.1"/>
</dbReference>
<evidence type="ECO:0000313" key="2">
    <source>
        <dbReference type="EMBL" id="PRP65818.1"/>
    </source>
</evidence>
<dbReference type="AlphaFoldDB" id="A0A2S9WQT2"/>
<evidence type="ECO:0000313" key="3">
    <source>
        <dbReference type="Proteomes" id="UP000239532"/>
    </source>
</evidence>
<dbReference type="InterPro" id="IPR036046">
    <property type="entry name" value="Acylphosphatase-like_dom_sf"/>
</dbReference>
<dbReference type="InterPro" id="IPR007024">
    <property type="entry name" value="BLUF_domain"/>
</dbReference>
<dbReference type="PROSITE" id="PS50925">
    <property type="entry name" value="BLUF"/>
    <property type="match status" value="1"/>
</dbReference>
<comment type="caution">
    <text evidence="2">The sequence shown here is derived from an EMBL/GenBank/DDBJ whole genome shotgun (WGS) entry which is preliminary data.</text>
</comment>
<dbReference type="EMBL" id="MQUC01000003">
    <property type="protein sequence ID" value="PRP65818.1"/>
    <property type="molecule type" value="Genomic_DNA"/>
</dbReference>